<dbReference type="Pfam" id="PF01381">
    <property type="entry name" value="HTH_3"/>
    <property type="match status" value="1"/>
</dbReference>
<protein>
    <submittedName>
        <fullName evidence="2">Helix-turn-helix domain-containing protein</fullName>
    </submittedName>
</protein>
<sequence length="123" mass="13783">MFSRREILSHPSYWLTEMRTTVFEAVSAFMTKRNMTRRQLAEHLDCSPGYVSQMLNGDTNASLEKLSEVCLAIGVVPRLRLEDLDDVLKRDEILGFTLSSQAQGVLSMPSSTKAVTEKPAAFI</sequence>
<reference evidence="2 3" key="1">
    <citation type="submission" date="2021-07" db="EMBL/GenBank/DDBJ databases">
        <title>Hymenobacter profundi sp. nov., isolated from deep-sea water.</title>
        <authorList>
            <person name="Kim M.K."/>
        </authorList>
    </citation>
    <scope>NUCLEOTIDE SEQUENCE [LARGE SCALE GENOMIC DNA]</scope>
    <source>
        <strain evidence="2 3">M2</strain>
    </source>
</reference>
<dbReference type="RefSeq" id="WP_219158704.1">
    <property type="nucleotide sequence ID" value="NZ_JAHWGL010000033.1"/>
</dbReference>
<dbReference type="InterPro" id="IPR001387">
    <property type="entry name" value="Cro/C1-type_HTH"/>
</dbReference>
<evidence type="ECO:0000259" key="1">
    <source>
        <dbReference type="PROSITE" id="PS50943"/>
    </source>
</evidence>
<organism evidence="2 3">
    <name type="scientific">Hymenobacter profundi</name>
    <dbReference type="NCBI Taxonomy" id="1982110"/>
    <lineage>
        <taxon>Bacteria</taxon>
        <taxon>Pseudomonadati</taxon>
        <taxon>Bacteroidota</taxon>
        <taxon>Cytophagia</taxon>
        <taxon>Cytophagales</taxon>
        <taxon>Hymenobacteraceae</taxon>
        <taxon>Hymenobacter</taxon>
    </lineage>
</organism>
<feature type="domain" description="HTH cro/C1-type" evidence="1">
    <location>
        <begin position="26"/>
        <end position="79"/>
    </location>
</feature>
<accession>A0ABS6WZ40</accession>
<comment type="caution">
    <text evidence="2">The sequence shown here is derived from an EMBL/GenBank/DDBJ whole genome shotgun (WGS) entry which is preliminary data.</text>
</comment>
<gene>
    <name evidence="2" type="ORF">KYK14_09940</name>
</gene>
<evidence type="ECO:0000313" key="2">
    <source>
        <dbReference type="EMBL" id="MBW3128870.1"/>
    </source>
</evidence>
<evidence type="ECO:0000313" key="3">
    <source>
        <dbReference type="Proteomes" id="UP000826188"/>
    </source>
</evidence>
<dbReference type="PROSITE" id="PS50943">
    <property type="entry name" value="HTH_CROC1"/>
    <property type="match status" value="1"/>
</dbReference>
<dbReference type="Proteomes" id="UP000826188">
    <property type="component" value="Unassembled WGS sequence"/>
</dbReference>
<dbReference type="EMBL" id="JAHWGL010000033">
    <property type="protein sequence ID" value="MBW3128870.1"/>
    <property type="molecule type" value="Genomic_DNA"/>
</dbReference>
<name>A0ABS6WZ40_9BACT</name>
<proteinExistence type="predicted"/>
<keyword evidence="3" id="KW-1185">Reference proteome</keyword>
<dbReference type="SMART" id="SM00530">
    <property type="entry name" value="HTH_XRE"/>
    <property type="match status" value="1"/>
</dbReference>
<dbReference type="CDD" id="cd00093">
    <property type="entry name" value="HTH_XRE"/>
    <property type="match status" value="1"/>
</dbReference>